<dbReference type="Proteomes" id="UP000245380">
    <property type="component" value="Unassembled WGS sequence"/>
</dbReference>
<dbReference type="GO" id="GO:0001510">
    <property type="term" value="P:RNA methylation"/>
    <property type="evidence" value="ECO:0007669"/>
    <property type="project" value="InterPro"/>
</dbReference>
<keyword evidence="3 7" id="KW-0489">Methyltransferase</keyword>
<feature type="binding site" evidence="7">
    <location>
        <begin position="107"/>
        <end position="113"/>
    </location>
    <ligand>
        <name>S-adenosyl-L-methionine</name>
        <dbReference type="ChEBI" id="CHEBI:59789"/>
    </ligand>
</feature>
<evidence type="ECO:0000313" key="10">
    <source>
        <dbReference type="EMBL" id="PWI57761.1"/>
    </source>
</evidence>
<evidence type="ECO:0000256" key="1">
    <source>
        <dbReference type="ARBA" id="ARBA00007494"/>
    </source>
</evidence>
<dbReference type="Gene3D" id="3.30.70.1170">
    <property type="entry name" value="Sun protein, domain 3"/>
    <property type="match status" value="1"/>
</dbReference>
<feature type="region of interest" description="Disordered" evidence="8">
    <location>
        <begin position="326"/>
        <end position="352"/>
    </location>
</feature>
<dbReference type="InterPro" id="IPR027391">
    <property type="entry name" value="Nol1_Nop2_Fmu_2"/>
</dbReference>
<dbReference type="AlphaFoldDB" id="A0A2U3D908"/>
<dbReference type="InterPro" id="IPR023267">
    <property type="entry name" value="RCMT"/>
</dbReference>
<keyword evidence="2" id="KW-0963">Cytoplasm</keyword>
<dbReference type="EMBL" id="MPDK01000009">
    <property type="protein sequence ID" value="PWI57761.1"/>
    <property type="molecule type" value="Genomic_DNA"/>
</dbReference>
<dbReference type="PRINTS" id="PR02008">
    <property type="entry name" value="RCMTFAMILY"/>
</dbReference>
<dbReference type="PROSITE" id="PS51686">
    <property type="entry name" value="SAM_MT_RSMB_NOP"/>
    <property type="match status" value="1"/>
</dbReference>
<evidence type="ECO:0000256" key="7">
    <source>
        <dbReference type="PROSITE-ProRule" id="PRU01023"/>
    </source>
</evidence>
<protein>
    <recommendedName>
        <fullName evidence="9">SAM-dependent MTase RsmB/NOP-type domain-containing protein</fullName>
    </recommendedName>
</protein>
<dbReference type="Pfam" id="PF01189">
    <property type="entry name" value="Methyltr_RsmB-F"/>
    <property type="match status" value="1"/>
</dbReference>
<dbReference type="InterPro" id="IPR031341">
    <property type="entry name" value="Methyltr_RsmF_N"/>
</dbReference>
<comment type="similarity">
    <text evidence="1 7">Belongs to the class I-like SAM-binding methyltransferase superfamily. RsmB/NOP family.</text>
</comment>
<evidence type="ECO:0000256" key="8">
    <source>
        <dbReference type="SAM" id="MobiDB-lite"/>
    </source>
</evidence>
<dbReference type="Pfam" id="PF13636">
    <property type="entry name" value="Methyltranf_PUA"/>
    <property type="match status" value="1"/>
</dbReference>
<evidence type="ECO:0000313" key="11">
    <source>
        <dbReference type="Proteomes" id="UP000245380"/>
    </source>
</evidence>
<evidence type="ECO:0000256" key="4">
    <source>
        <dbReference type="ARBA" id="ARBA00022679"/>
    </source>
</evidence>
<dbReference type="Pfam" id="PF17125">
    <property type="entry name" value="Methyltr_RsmF_N"/>
    <property type="match status" value="1"/>
</dbReference>
<dbReference type="GO" id="GO:0003723">
    <property type="term" value="F:RNA binding"/>
    <property type="evidence" value="ECO:0007669"/>
    <property type="project" value="UniProtKB-UniRule"/>
</dbReference>
<keyword evidence="11" id="KW-1185">Reference proteome</keyword>
<evidence type="ECO:0000259" key="9">
    <source>
        <dbReference type="PROSITE" id="PS51686"/>
    </source>
</evidence>
<dbReference type="RefSeq" id="WP_181362950.1">
    <property type="nucleotide sequence ID" value="NZ_MPDK01000009.1"/>
</dbReference>
<keyword evidence="5 7" id="KW-0949">S-adenosyl-L-methionine</keyword>
<dbReference type="PANTHER" id="PTHR22807">
    <property type="entry name" value="NOP2 YEAST -RELATED NOL1/NOP2/FMU SUN DOMAIN-CONTAINING"/>
    <property type="match status" value="1"/>
</dbReference>
<dbReference type="InterPro" id="IPR001678">
    <property type="entry name" value="MeTrfase_RsmB-F_NOP2_dom"/>
</dbReference>
<dbReference type="SUPFAM" id="SSF53335">
    <property type="entry name" value="S-adenosyl-L-methionine-dependent methyltransferases"/>
    <property type="match status" value="1"/>
</dbReference>
<reference evidence="10 11" key="1">
    <citation type="submission" date="2016-11" db="EMBL/GenBank/DDBJ databases">
        <title>Comparative genomics of Acidibacillus ferroxidans species.</title>
        <authorList>
            <person name="Oliveira G."/>
            <person name="Nunes G."/>
            <person name="Oliveira R."/>
            <person name="Araujo F."/>
            <person name="Salim A."/>
            <person name="Scholte L."/>
            <person name="Morais D."/>
            <person name="Nancucheo I."/>
            <person name="Johnson D.B."/>
            <person name="Grail B."/>
            <person name="Bittencourt J."/>
            <person name="Valadares R."/>
        </authorList>
    </citation>
    <scope>NUCLEOTIDE SEQUENCE [LARGE SCALE GENOMIC DNA]</scope>
    <source>
        <strain evidence="10 11">Y002</strain>
    </source>
</reference>
<feature type="active site" description="Nucleophile" evidence="7">
    <location>
        <position position="229"/>
    </location>
</feature>
<feature type="binding site" evidence="7">
    <location>
        <position position="176"/>
    </location>
    <ligand>
        <name>S-adenosyl-L-methionine</name>
        <dbReference type="ChEBI" id="CHEBI:59789"/>
    </ligand>
</feature>
<sequence length="526" mass="59032">MNFPKAFEEMFRTSFGDRAWESYQQSSTQPPVRALRLNPKRPVHKRLLPKLSQPVPWAKTAYYIDHTLKWGSDPLHAGGEYYLQEPSAMAPVTALQPQKGECILDLCAAPGSKTTQIAAVLEDSGVLVANEIHRERCLTLAENTERMGLSQVCVTNLEPRTLADSYREFFDAILVDAPCSGEGMFRKDPEAITQWNEELLLQNADRQLDILESAYHMTKTPGRIVYSTCTFNPVENEGVLLRFLTLHPDLQIVSTKLLHAQPGLSLDSLHTIATRYAPLAKILPETLQIDDLRLDTSRAARYFPDSSQSEGHFIALIEKRATLQQQSANFPNRPSAKFSKDHTKHRTKRKQFEHTAQEKVVIRLFEQFAQDTLEEHFISKQLETHRLRLQGEILYAIPQKLAEAPPPSRGVLRIGLPLCSVRSGHIVPTHALALALTTQDVRRECRLPYGDARILAYLAGETIPCTLHDGFALVTIDGVPLGFGKTVQGTLKNHYPKGLRRKYDFVLSKTPHSTSETDGDPTTATT</sequence>
<comment type="caution">
    <text evidence="10">The sequence shown here is derived from an EMBL/GenBank/DDBJ whole genome shotgun (WGS) entry which is preliminary data.</text>
</comment>
<keyword evidence="6 7" id="KW-0694">RNA-binding</keyword>
<dbReference type="PANTHER" id="PTHR22807:SF30">
    <property type="entry name" value="28S RRNA (CYTOSINE(4447)-C(5))-METHYLTRANSFERASE-RELATED"/>
    <property type="match status" value="1"/>
</dbReference>
<dbReference type="CDD" id="cd21147">
    <property type="entry name" value="RsmF_methylt_CTD1"/>
    <property type="match status" value="1"/>
</dbReference>
<accession>A0A2U3D908</accession>
<feature type="binding site" evidence="7">
    <location>
        <position position="131"/>
    </location>
    <ligand>
        <name>S-adenosyl-L-methionine</name>
        <dbReference type="ChEBI" id="CHEBI:59789"/>
    </ligand>
</feature>
<evidence type="ECO:0000256" key="2">
    <source>
        <dbReference type="ARBA" id="ARBA00022490"/>
    </source>
</evidence>
<dbReference type="InterPro" id="IPR049560">
    <property type="entry name" value="MeTrfase_RsmB-F_NOP2_cat"/>
</dbReference>
<dbReference type="InterPro" id="IPR018314">
    <property type="entry name" value="RsmB/NOL1/NOP2-like_CS"/>
</dbReference>
<dbReference type="Gene3D" id="3.40.50.150">
    <property type="entry name" value="Vaccinia Virus protein VP39"/>
    <property type="match status" value="1"/>
</dbReference>
<evidence type="ECO:0000256" key="3">
    <source>
        <dbReference type="ARBA" id="ARBA00022603"/>
    </source>
</evidence>
<dbReference type="GO" id="GO:0008173">
    <property type="term" value="F:RNA methyltransferase activity"/>
    <property type="evidence" value="ECO:0007669"/>
    <property type="project" value="InterPro"/>
</dbReference>
<dbReference type="Gene3D" id="2.30.130.60">
    <property type="match status" value="1"/>
</dbReference>
<name>A0A2U3D908_SULT2</name>
<organism evidence="10 11">
    <name type="scientific">Sulfoacidibacillus thermotolerans</name>
    <name type="common">Acidibacillus sulfuroxidans</name>
    <dbReference type="NCBI Taxonomy" id="1765684"/>
    <lineage>
        <taxon>Bacteria</taxon>
        <taxon>Bacillati</taxon>
        <taxon>Bacillota</taxon>
        <taxon>Bacilli</taxon>
        <taxon>Bacillales</taxon>
        <taxon>Alicyclobacillaceae</taxon>
        <taxon>Sulfoacidibacillus</taxon>
    </lineage>
</organism>
<gene>
    <name evidence="10" type="ORF">BM613_07210</name>
</gene>
<keyword evidence="4 7" id="KW-0808">Transferase</keyword>
<evidence type="ECO:0000256" key="6">
    <source>
        <dbReference type="ARBA" id="ARBA00022884"/>
    </source>
</evidence>
<proteinExistence type="inferred from homology"/>
<evidence type="ECO:0000256" key="5">
    <source>
        <dbReference type="ARBA" id="ARBA00022691"/>
    </source>
</evidence>
<dbReference type="InterPro" id="IPR029063">
    <property type="entry name" value="SAM-dependent_MTases_sf"/>
</dbReference>
<feature type="domain" description="SAM-dependent MTase RsmB/NOP-type" evidence="9">
    <location>
        <begin position="1"/>
        <end position="320"/>
    </location>
</feature>
<comment type="caution">
    <text evidence="7">Lacks conserved residue(s) required for the propagation of feature annotation.</text>
</comment>
<dbReference type="PROSITE" id="PS01153">
    <property type="entry name" value="NOL1_NOP2_SUN"/>
    <property type="match status" value="1"/>
</dbReference>